<dbReference type="EMBL" id="CAJNYT010004819">
    <property type="protein sequence ID" value="CAF3692635.1"/>
    <property type="molecule type" value="Genomic_DNA"/>
</dbReference>
<reference evidence="1" key="1">
    <citation type="submission" date="2021-02" db="EMBL/GenBank/DDBJ databases">
        <authorList>
            <person name="Nowell W R."/>
        </authorList>
    </citation>
    <scope>NUCLEOTIDE SEQUENCE</scope>
</reference>
<accession>A0A818U5K1</accession>
<sequence>MDEKSSFQEKKIPVSDLYEALQHNEKLDKIPDTIETNRIYRLALASNTKDAFKFDKYAWKNTRRTPYPKKNPECVKIYYSCVNADKKKDGRCVKHVFISKVNDLDVLVCYFGNFYIAEKRPHGSCRLENSHVFHHTPASTIAQIDELVSKMPGAAAYKTLVAANGDVEAPRNAAQCQY</sequence>
<name>A0A818U5K1_9BILA</name>
<evidence type="ECO:0000313" key="2">
    <source>
        <dbReference type="Proteomes" id="UP000663872"/>
    </source>
</evidence>
<dbReference type="Proteomes" id="UP000663872">
    <property type="component" value="Unassembled WGS sequence"/>
</dbReference>
<organism evidence="1 2">
    <name type="scientific">Rotaria socialis</name>
    <dbReference type="NCBI Taxonomy" id="392032"/>
    <lineage>
        <taxon>Eukaryota</taxon>
        <taxon>Metazoa</taxon>
        <taxon>Spiralia</taxon>
        <taxon>Gnathifera</taxon>
        <taxon>Rotifera</taxon>
        <taxon>Eurotatoria</taxon>
        <taxon>Bdelloidea</taxon>
        <taxon>Philodinida</taxon>
        <taxon>Philodinidae</taxon>
        <taxon>Rotaria</taxon>
    </lineage>
</organism>
<evidence type="ECO:0000313" key="1">
    <source>
        <dbReference type="EMBL" id="CAF3692635.1"/>
    </source>
</evidence>
<protein>
    <submittedName>
        <fullName evidence="1">Uncharacterized protein</fullName>
    </submittedName>
</protein>
<dbReference type="AlphaFoldDB" id="A0A818U5K1"/>
<comment type="caution">
    <text evidence="1">The sequence shown here is derived from an EMBL/GenBank/DDBJ whole genome shotgun (WGS) entry which is preliminary data.</text>
</comment>
<gene>
    <name evidence="1" type="ORF">GRG538_LOCUS27791</name>
</gene>
<proteinExistence type="predicted"/>